<keyword evidence="11" id="KW-0503">Monooxygenase</keyword>
<evidence type="ECO:0000256" key="7">
    <source>
        <dbReference type="ARBA" id="ARBA00022723"/>
    </source>
</evidence>
<evidence type="ECO:0000256" key="1">
    <source>
        <dbReference type="ARBA" id="ARBA00001971"/>
    </source>
</evidence>
<evidence type="ECO:0000256" key="3">
    <source>
        <dbReference type="ARBA" id="ARBA00004721"/>
    </source>
</evidence>
<evidence type="ECO:0000313" key="13">
    <source>
        <dbReference type="EMBL" id="CAK5270877.1"/>
    </source>
</evidence>
<evidence type="ECO:0000256" key="8">
    <source>
        <dbReference type="ARBA" id="ARBA00022989"/>
    </source>
</evidence>
<evidence type="ECO:0000256" key="9">
    <source>
        <dbReference type="ARBA" id="ARBA00023002"/>
    </source>
</evidence>
<dbReference type="GO" id="GO:0016020">
    <property type="term" value="C:membrane"/>
    <property type="evidence" value="ECO:0007669"/>
    <property type="project" value="UniProtKB-SubCell"/>
</dbReference>
<name>A0AAD2H8A7_9AGAR</name>
<dbReference type="GO" id="GO:0004497">
    <property type="term" value="F:monooxygenase activity"/>
    <property type="evidence" value="ECO:0007669"/>
    <property type="project" value="UniProtKB-KW"/>
</dbReference>
<dbReference type="PANTHER" id="PTHR24305:SF166">
    <property type="entry name" value="CYTOCHROME P450 12A4, MITOCHONDRIAL-RELATED"/>
    <property type="match status" value="1"/>
</dbReference>
<evidence type="ECO:0000256" key="6">
    <source>
        <dbReference type="ARBA" id="ARBA00022692"/>
    </source>
</evidence>
<dbReference type="Gene3D" id="1.10.630.10">
    <property type="entry name" value="Cytochrome P450"/>
    <property type="match status" value="1"/>
</dbReference>
<comment type="subcellular location">
    <subcellularLocation>
        <location evidence="2">Membrane</location>
    </subcellularLocation>
</comment>
<evidence type="ECO:0000256" key="5">
    <source>
        <dbReference type="ARBA" id="ARBA00022617"/>
    </source>
</evidence>
<dbReference type="InterPro" id="IPR001128">
    <property type="entry name" value="Cyt_P450"/>
</dbReference>
<protein>
    <recommendedName>
        <fullName evidence="15">Cytochrome P450</fullName>
    </recommendedName>
</protein>
<dbReference type="InterPro" id="IPR036396">
    <property type="entry name" value="Cyt_P450_sf"/>
</dbReference>
<dbReference type="Proteomes" id="UP001295794">
    <property type="component" value="Unassembled WGS sequence"/>
</dbReference>
<accession>A0AAD2H8A7</accession>
<comment type="caution">
    <text evidence="13">The sequence shown here is derived from an EMBL/GenBank/DDBJ whole genome shotgun (WGS) entry which is preliminary data.</text>
</comment>
<evidence type="ECO:0000256" key="10">
    <source>
        <dbReference type="ARBA" id="ARBA00023004"/>
    </source>
</evidence>
<comment type="pathway">
    <text evidence="3">Secondary metabolite biosynthesis; terpenoid biosynthesis.</text>
</comment>
<sequence length="186" mass="20374">MIHRVLVAGNSSKSLPTDLLVDQTSILLIAGQDTTTNTMAFALIELARNPAVQASLRAELLNAGAEIEDGFDSLPLLNAVIKETLRLYPAEPVSEKMALVDLTIPLGKPTTLKDGRVVTELFVRKGQYIGCEFGAYHRSTDRWGPKPEEFDPYRWMNDQVGPAGETMASSPYSNLYSCSPVPPSRH</sequence>
<dbReference type="PANTHER" id="PTHR24305">
    <property type="entry name" value="CYTOCHROME P450"/>
    <property type="match status" value="1"/>
</dbReference>
<evidence type="ECO:0000256" key="12">
    <source>
        <dbReference type="ARBA" id="ARBA00023136"/>
    </source>
</evidence>
<dbReference type="InterPro" id="IPR002401">
    <property type="entry name" value="Cyt_P450_E_grp-I"/>
</dbReference>
<keyword evidence="5" id="KW-0349">Heme</keyword>
<evidence type="ECO:0000313" key="14">
    <source>
        <dbReference type="Proteomes" id="UP001295794"/>
    </source>
</evidence>
<dbReference type="SUPFAM" id="SSF48264">
    <property type="entry name" value="Cytochrome P450"/>
    <property type="match status" value="1"/>
</dbReference>
<evidence type="ECO:0008006" key="15">
    <source>
        <dbReference type="Google" id="ProtNLM"/>
    </source>
</evidence>
<comment type="cofactor">
    <cofactor evidence="1">
        <name>heme</name>
        <dbReference type="ChEBI" id="CHEBI:30413"/>
    </cofactor>
</comment>
<keyword evidence="9" id="KW-0560">Oxidoreductase</keyword>
<proteinExistence type="inferred from homology"/>
<dbReference type="InterPro" id="IPR050121">
    <property type="entry name" value="Cytochrome_P450_monoxygenase"/>
</dbReference>
<keyword evidence="12" id="KW-0472">Membrane</keyword>
<dbReference type="PRINTS" id="PR00463">
    <property type="entry name" value="EP450I"/>
</dbReference>
<dbReference type="PRINTS" id="PR00385">
    <property type="entry name" value="P450"/>
</dbReference>
<dbReference type="GO" id="GO:0020037">
    <property type="term" value="F:heme binding"/>
    <property type="evidence" value="ECO:0007669"/>
    <property type="project" value="InterPro"/>
</dbReference>
<dbReference type="Pfam" id="PF00067">
    <property type="entry name" value="p450"/>
    <property type="match status" value="1"/>
</dbReference>
<keyword evidence="8" id="KW-1133">Transmembrane helix</keyword>
<reference evidence="13" key="1">
    <citation type="submission" date="2023-11" db="EMBL/GenBank/DDBJ databases">
        <authorList>
            <person name="De Vega J J."/>
            <person name="De Vega J J."/>
        </authorList>
    </citation>
    <scope>NUCLEOTIDE SEQUENCE</scope>
</reference>
<keyword evidence="6" id="KW-0812">Transmembrane</keyword>
<dbReference type="GO" id="GO:0016705">
    <property type="term" value="F:oxidoreductase activity, acting on paired donors, with incorporation or reduction of molecular oxygen"/>
    <property type="evidence" value="ECO:0007669"/>
    <property type="project" value="InterPro"/>
</dbReference>
<keyword evidence="7" id="KW-0479">Metal-binding</keyword>
<organism evidence="13 14">
    <name type="scientific">Mycena citricolor</name>
    <dbReference type="NCBI Taxonomy" id="2018698"/>
    <lineage>
        <taxon>Eukaryota</taxon>
        <taxon>Fungi</taxon>
        <taxon>Dikarya</taxon>
        <taxon>Basidiomycota</taxon>
        <taxon>Agaricomycotina</taxon>
        <taxon>Agaricomycetes</taxon>
        <taxon>Agaricomycetidae</taxon>
        <taxon>Agaricales</taxon>
        <taxon>Marasmiineae</taxon>
        <taxon>Mycenaceae</taxon>
        <taxon>Mycena</taxon>
    </lineage>
</organism>
<dbReference type="GO" id="GO:0005506">
    <property type="term" value="F:iron ion binding"/>
    <property type="evidence" value="ECO:0007669"/>
    <property type="project" value="InterPro"/>
</dbReference>
<gene>
    <name evidence="13" type="ORF">MYCIT1_LOCUS15641</name>
</gene>
<keyword evidence="14" id="KW-1185">Reference proteome</keyword>
<dbReference type="AlphaFoldDB" id="A0AAD2H8A7"/>
<evidence type="ECO:0000256" key="11">
    <source>
        <dbReference type="ARBA" id="ARBA00023033"/>
    </source>
</evidence>
<dbReference type="EMBL" id="CAVNYO010000169">
    <property type="protein sequence ID" value="CAK5270877.1"/>
    <property type="molecule type" value="Genomic_DNA"/>
</dbReference>
<evidence type="ECO:0000256" key="4">
    <source>
        <dbReference type="ARBA" id="ARBA00010617"/>
    </source>
</evidence>
<evidence type="ECO:0000256" key="2">
    <source>
        <dbReference type="ARBA" id="ARBA00004370"/>
    </source>
</evidence>
<keyword evidence="10" id="KW-0408">Iron</keyword>
<comment type="similarity">
    <text evidence="4">Belongs to the cytochrome P450 family.</text>
</comment>